<name>A0ABV8SNE8_9GAMM</name>
<accession>A0ABV8SNE8</accession>
<dbReference type="EMBL" id="JBHSDU010000001">
    <property type="protein sequence ID" value="MFC4307919.1"/>
    <property type="molecule type" value="Genomic_DNA"/>
</dbReference>
<protein>
    <submittedName>
        <fullName evidence="1">Uncharacterized protein</fullName>
    </submittedName>
</protein>
<keyword evidence="2" id="KW-1185">Reference proteome</keyword>
<comment type="caution">
    <text evidence="1">The sequence shown here is derived from an EMBL/GenBank/DDBJ whole genome shotgun (WGS) entry which is preliminary data.</text>
</comment>
<gene>
    <name evidence="1" type="ORF">ACFPN2_02390</name>
</gene>
<reference evidence="2" key="1">
    <citation type="journal article" date="2019" name="Int. J. Syst. Evol. Microbiol.">
        <title>The Global Catalogue of Microorganisms (GCM) 10K type strain sequencing project: providing services to taxonomists for standard genome sequencing and annotation.</title>
        <authorList>
            <consortium name="The Broad Institute Genomics Platform"/>
            <consortium name="The Broad Institute Genome Sequencing Center for Infectious Disease"/>
            <person name="Wu L."/>
            <person name="Ma J."/>
        </authorList>
    </citation>
    <scope>NUCLEOTIDE SEQUENCE [LARGE SCALE GENOMIC DNA]</scope>
    <source>
        <strain evidence="2">CGMCC 1.10759</strain>
    </source>
</reference>
<dbReference type="RefSeq" id="WP_380594597.1">
    <property type="nucleotide sequence ID" value="NZ_JBHSDU010000001.1"/>
</dbReference>
<sequence>MTNLNFNDLTLSQALDRKAMTELSGGADWQLRSSYISTGSWSAYSQMFSTYVGQTYHDGYLTRQTYEGWKRTRTQTEYSYWDHFVRV</sequence>
<evidence type="ECO:0000313" key="2">
    <source>
        <dbReference type="Proteomes" id="UP001595904"/>
    </source>
</evidence>
<dbReference type="Proteomes" id="UP001595904">
    <property type="component" value="Unassembled WGS sequence"/>
</dbReference>
<proteinExistence type="predicted"/>
<organism evidence="1 2">
    <name type="scientific">Steroidobacter flavus</name>
    <dbReference type="NCBI Taxonomy" id="1842136"/>
    <lineage>
        <taxon>Bacteria</taxon>
        <taxon>Pseudomonadati</taxon>
        <taxon>Pseudomonadota</taxon>
        <taxon>Gammaproteobacteria</taxon>
        <taxon>Steroidobacterales</taxon>
        <taxon>Steroidobacteraceae</taxon>
        <taxon>Steroidobacter</taxon>
    </lineage>
</organism>
<evidence type="ECO:0000313" key="1">
    <source>
        <dbReference type="EMBL" id="MFC4307919.1"/>
    </source>
</evidence>